<accession>A0ABP1ETU5</accession>
<dbReference type="Proteomes" id="UP001497416">
    <property type="component" value="Unassembled WGS sequence"/>
</dbReference>
<evidence type="ECO:0000259" key="4">
    <source>
        <dbReference type="Pfam" id="PF13439"/>
    </source>
</evidence>
<dbReference type="InterPro" id="IPR028098">
    <property type="entry name" value="Glyco_trans_4-like_N"/>
</dbReference>
<evidence type="ECO:0000259" key="3">
    <source>
        <dbReference type="Pfam" id="PF00534"/>
    </source>
</evidence>
<keyword evidence="6" id="KW-1185">Reference proteome</keyword>
<dbReference type="RefSeq" id="WP_348712292.1">
    <property type="nucleotide sequence ID" value="NZ_CAXIXY010000004.1"/>
</dbReference>
<evidence type="ECO:0000256" key="1">
    <source>
        <dbReference type="ARBA" id="ARBA00022676"/>
    </source>
</evidence>
<dbReference type="EMBL" id="CAXIXY010000004">
    <property type="protein sequence ID" value="CAL2087031.1"/>
    <property type="molecule type" value="Genomic_DNA"/>
</dbReference>
<name>A0ABP1ETU5_9FLAO</name>
<dbReference type="SUPFAM" id="SSF53756">
    <property type="entry name" value="UDP-Glycosyltransferase/glycogen phosphorylase"/>
    <property type="match status" value="1"/>
</dbReference>
<evidence type="ECO:0000256" key="2">
    <source>
        <dbReference type="ARBA" id="ARBA00022679"/>
    </source>
</evidence>
<evidence type="ECO:0000313" key="6">
    <source>
        <dbReference type="Proteomes" id="UP001497416"/>
    </source>
</evidence>
<dbReference type="PANTHER" id="PTHR12526">
    <property type="entry name" value="GLYCOSYLTRANSFERASE"/>
    <property type="match status" value="1"/>
</dbReference>
<dbReference type="Gene3D" id="3.40.50.2000">
    <property type="entry name" value="Glycogen Phosphorylase B"/>
    <property type="match status" value="2"/>
</dbReference>
<sequence>MKNIGVIVDNEFNSDIRVRKEIEILKNNGHKIHVLCFAFDDKHYPNEDDINVVRISIKRSIKNLLFFLLNRFPFYDLLWKKHIKKFILNNQIEALHVHDLYMSKSAYQAVNSIKRDIPIILDLHENFPYAAQLYNWTKGFLRHTISNPKAWLKKERKYLSYSDKLILLSESFKQDLMNRYDFLKNENLIVFPNVIDLRKFEQFEIDPAIQKNDKITLMYFGGIAERRGIFETFQVFKEALKQNQNLELLLIGPVDKADKKRFTDEINASSVKDSITYIPWIPLSDLVSYMHISDIFLSPLQKNEQHESGVANKLYQYMFGAKPILVSNCKPQKELIENCNCGLSYSNNEEYLNCILTLANDENIRLEMGANGRKQLYERYDNSTYENILLNLYK</sequence>
<dbReference type="Pfam" id="PF00534">
    <property type="entry name" value="Glycos_transf_1"/>
    <property type="match status" value="1"/>
</dbReference>
<evidence type="ECO:0000313" key="5">
    <source>
        <dbReference type="EMBL" id="CAL2087031.1"/>
    </source>
</evidence>
<protein>
    <submittedName>
        <fullName evidence="5">Glycosyl transferase family 1</fullName>
    </submittedName>
</protein>
<keyword evidence="1" id="KW-0328">Glycosyltransferase</keyword>
<dbReference type="CDD" id="cd03794">
    <property type="entry name" value="GT4_WbuB-like"/>
    <property type="match status" value="1"/>
</dbReference>
<dbReference type="GO" id="GO:0016740">
    <property type="term" value="F:transferase activity"/>
    <property type="evidence" value="ECO:0007669"/>
    <property type="project" value="UniProtKB-KW"/>
</dbReference>
<dbReference type="InterPro" id="IPR001296">
    <property type="entry name" value="Glyco_trans_1"/>
</dbReference>
<feature type="domain" description="Glycosyl transferase family 1" evidence="3">
    <location>
        <begin position="208"/>
        <end position="375"/>
    </location>
</feature>
<gene>
    <name evidence="5" type="ORF">T190607A01A_20738</name>
</gene>
<proteinExistence type="predicted"/>
<organism evidence="5 6">
    <name type="scientific">Tenacibaculum platacis</name>
    <dbReference type="NCBI Taxonomy" id="3137852"/>
    <lineage>
        <taxon>Bacteria</taxon>
        <taxon>Pseudomonadati</taxon>
        <taxon>Bacteroidota</taxon>
        <taxon>Flavobacteriia</taxon>
        <taxon>Flavobacteriales</taxon>
        <taxon>Flavobacteriaceae</taxon>
        <taxon>Tenacibaculum</taxon>
    </lineage>
</organism>
<feature type="domain" description="Glycosyltransferase subfamily 4-like N-terminal" evidence="4">
    <location>
        <begin position="25"/>
        <end position="198"/>
    </location>
</feature>
<comment type="caution">
    <text evidence="5">The sequence shown here is derived from an EMBL/GenBank/DDBJ whole genome shotgun (WGS) entry which is preliminary data.</text>
</comment>
<keyword evidence="2 5" id="KW-0808">Transferase</keyword>
<dbReference type="Pfam" id="PF13439">
    <property type="entry name" value="Glyco_transf_4"/>
    <property type="match status" value="1"/>
</dbReference>
<reference evidence="5 6" key="1">
    <citation type="submission" date="2024-05" db="EMBL/GenBank/DDBJ databases">
        <authorList>
            <person name="Duchaud E."/>
        </authorList>
    </citation>
    <scope>NUCLEOTIDE SEQUENCE [LARGE SCALE GENOMIC DNA]</scope>
    <source>
        <strain evidence="5">Ena-SAMPLE-TAB-13-05-2024-13:56:06:370-140302</strain>
    </source>
</reference>
<dbReference type="PANTHER" id="PTHR12526:SF629">
    <property type="entry name" value="TEICHURONIC ACID BIOSYNTHESIS GLYCOSYLTRANSFERASE TUAH-RELATED"/>
    <property type="match status" value="1"/>
</dbReference>